<evidence type="ECO:0000313" key="3">
    <source>
        <dbReference type="Proteomes" id="UP000007882"/>
    </source>
</evidence>
<feature type="region of interest" description="Disordered" evidence="1">
    <location>
        <begin position="1"/>
        <end position="46"/>
    </location>
</feature>
<gene>
    <name evidence="2" type="ordered locus">AMIS_55940</name>
</gene>
<accession>I0HCS7</accession>
<name>I0HCS7_ACTM4</name>
<dbReference type="eggNOG" id="ENOG502ZK3R">
    <property type="taxonomic scope" value="Bacteria"/>
</dbReference>
<dbReference type="STRING" id="512565.AMIS_55940"/>
<evidence type="ECO:0000256" key="1">
    <source>
        <dbReference type="SAM" id="MobiDB-lite"/>
    </source>
</evidence>
<organism evidence="2 3">
    <name type="scientific">Actinoplanes missouriensis (strain ATCC 14538 / DSM 43046 / CBS 188.64 / JCM 3121 / NBRC 102363 / NCIMB 12654 / NRRL B-3342 / UNCC 431)</name>
    <dbReference type="NCBI Taxonomy" id="512565"/>
    <lineage>
        <taxon>Bacteria</taxon>
        <taxon>Bacillati</taxon>
        <taxon>Actinomycetota</taxon>
        <taxon>Actinomycetes</taxon>
        <taxon>Micromonosporales</taxon>
        <taxon>Micromonosporaceae</taxon>
        <taxon>Actinoplanes</taxon>
    </lineage>
</organism>
<dbReference type="HOGENOM" id="CLU_1933528_0_0_11"/>
<dbReference type="AlphaFoldDB" id="I0HCS7"/>
<proteinExistence type="predicted"/>
<keyword evidence="3" id="KW-1185">Reference proteome</keyword>
<dbReference type="PATRIC" id="fig|512565.3.peg.5590"/>
<dbReference type="Proteomes" id="UP000007882">
    <property type="component" value="Chromosome"/>
</dbReference>
<feature type="compositionally biased region" description="Basic and acidic residues" evidence="1">
    <location>
        <begin position="35"/>
        <end position="46"/>
    </location>
</feature>
<dbReference type="EMBL" id="AP012319">
    <property type="protein sequence ID" value="BAL90814.1"/>
    <property type="molecule type" value="Genomic_DNA"/>
</dbReference>
<reference evidence="2 3" key="1">
    <citation type="submission" date="2012-02" db="EMBL/GenBank/DDBJ databases">
        <title>Complete genome sequence of Actinoplanes missouriensis 431 (= NBRC 102363).</title>
        <authorList>
            <person name="Ohnishi Y."/>
            <person name="Ishikawa J."/>
            <person name="Sekine M."/>
            <person name="Hosoyama A."/>
            <person name="Harada T."/>
            <person name="Narita H."/>
            <person name="Hata T."/>
            <person name="Konno Y."/>
            <person name="Tutikane K."/>
            <person name="Fujita N."/>
            <person name="Horinouchi S."/>
            <person name="Hayakawa M."/>
        </authorList>
    </citation>
    <scope>NUCLEOTIDE SEQUENCE [LARGE SCALE GENOMIC DNA]</scope>
    <source>
        <strain evidence="3">ATCC 14538 / DSM 43046 / CBS 188.64 / JCM 3121 / NBRC 102363 / NCIMB 12654 / NRRL B-3342 / UNCC 431</strain>
    </source>
</reference>
<protein>
    <submittedName>
        <fullName evidence="2">Uncharacterized protein</fullName>
    </submittedName>
</protein>
<sequence length="137" mass="14329">MSTGVGAAMSISRLNRSQPAPPVTGARPVRARSQSAREDAASLTDRDRELILQATGQSIKPGEPNAGWINSLAAAIAADRTAGRLAPGQEVTAAYLRDLSRRYDRAGGRNPVAGYLEPALRHLEKQGAGGGRLDVSA</sequence>
<dbReference type="KEGG" id="ams:AMIS_55940"/>
<evidence type="ECO:0000313" key="2">
    <source>
        <dbReference type="EMBL" id="BAL90814.1"/>
    </source>
</evidence>